<proteinExistence type="predicted"/>
<evidence type="ECO:0000313" key="2">
    <source>
        <dbReference type="Proteomes" id="UP000886595"/>
    </source>
</evidence>
<sequence length="101" mass="11191">MLDQYHRHLAVDPPTISSSRLDIAARVSDPLNNNPAALIMASVVIDSSGDRDRGFNLRPLDLPAPCFTYWLGGSVRGVEDVVLRASQMEQMVKKVSEERLI</sequence>
<protein>
    <submittedName>
        <fullName evidence="1">Uncharacterized protein</fullName>
    </submittedName>
</protein>
<evidence type="ECO:0000313" key="1">
    <source>
        <dbReference type="EMBL" id="KAG2292190.1"/>
    </source>
</evidence>
<name>A0A8X7RQ42_BRACI</name>
<gene>
    <name evidence="1" type="ORF">Bca52824_038859</name>
</gene>
<keyword evidence="2" id="KW-1185">Reference proteome</keyword>
<reference evidence="1 2" key="1">
    <citation type="submission" date="2020-02" db="EMBL/GenBank/DDBJ databases">
        <authorList>
            <person name="Ma Q."/>
            <person name="Huang Y."/>
            <person name="Song X."/>
            <person name="Pei D."/>
        </authorList>
    </citation>
    <scope>NUCLEOTIDE SEQUENCE [LARGE SCALE GENOMIC DNA]</scope>
    <source>
        <strain evidence="1">Sxm20200214</strain>
        <tissue evidence="1">Leaf</tissue>
    </source>
</reference>
<dbReference type="AlphaFoldDB" id="A0A8X7RQ42"/>
<dbReference type="Proteomes" id="UP000886595">
    <property type="component" value="Unassembled WGS sequence"/>
</dbReference>
<accession>A0A8X7RQ42</accession>
<dbReference type="EMBL" id="JAAMPC010000009">
    <property type="protein sequence ID" value="KAG2292190.1"/>
    <property type="molecule type" value="Genomic_DNA"/>
</dbReference>
<organism evidence="1 2">
    <name type="scientific">Brassica carinata</name>
    <name type="common">Ethiopian mustard</name>
    <name type="synonym">Abyssinian cabbage</name>
    <dbReference type="NCBI Taxonomy" id="52824"/>
    <lineage>
        <taxon>Eukaryota</taxon>
        <taxon>Viridiplantae</taxon>
        <taxon>Streptophyta</taxon>
        <taxon>Embryophyta</taxon>
        <taxon>Tracheophyta</taxon>
        <taxon>Spermatophyta</taxon>
        <taxon>Magnoliopsida</taxon>
        <taxon>eudicotyledons</taxon>
        <taxon>Gunneridae</taxon>
        <taxon>Pentapetalae</taxon>
        <taxon>rosids</taxon>
        <taxon>malvids</taxon>
        <taxon>Brassicales</taxon>
        <taxon>Brassicaceae</taxon>
        <taxon>Brassiceae</taxon>
        <taxon>Brassica</taxon>
    </lineage>
</organism>
<dbReference type="OrthoDB" id="723894at2759"/>
<comment type="caution">
    <text evidence="1">The sequence shown here is derived from an EMBL/GenBank/DDBJ whole genome shotgun (WGS) entry which is preliminary data.</text>
</comment>